<reference evidence="2" key="1">
    <citation type="journal article" date="2021" name="Nat. Commun.">
        <title>Genetic determinants of endophytism in the Arabidopsis root mycobiome.</title>
        <authorList>
            <person name="Mesny F."/>
            <person name="Miyauchi S."/>
            <person name="Thiergart T."/>
            <person name="Pickel B."/>
            <person name="Atanasova L."/>
            <person name="Karlsson M."/>
            <person name="Huettel B."/>
            <person name="Barry K.W."/>
            <person name="Haridas S."/>
            <person name="Chen C."/>
            <person name="Bauer D."/>
            <person name="Andreopoulos W."/>
            <person name="Pangilinan J."/>
            <person name="LaButti K."/>
            <person name="Riley R."/>
            <person name="Lipzen A."/>
            <person name="Clum A."/>
            <person name="Drula E."/>
            <person name="Henrissat B."/>
            <person name="Kohler A."/>
            <person name="Grigoriev I.V."/>
            <person name="Martin F.M."/>
            <person name="Hacquard S."/>
        </authorList>
    </citation>
    <scope>NUCLEOTIDE SEQUENCE</scope>
    <source>
        <strain evidence="2">MPI-CAGE-CH-0230</strain>
    </source>
</reference>
<dbReference type="PANTHER" id="PTHR31263:SF0">
    <property type="entry name" value="CELLULASE FAMILY PROTEIN (AFU_ORTHOLOGUE AFUA_5G14560)"/>
    <property type="match status" value="1"/>
</dbReference>
<dbReference type="GO" id="GO:0016787">
    <property type="term" value="F:hydrolase activity"/>
    <property type="evidence" value="ECO:0007669"/>
    <property type="project" value="UniProtKB-KW"/>
</dbReference>
<protein>
    <submittedName>
        <fullName evidence="2">Glycoside hydrolase family 5 protein</fullName>
    </submittedName>
</protein>
<evidence type="ECO:0000313" key="3">
    <source>
        <dbReference type="Proteomes" id="UP000756346"/>
    </source>
</evidence>
<dbReference type="AlphaFoldDB" id="A0A9P8Y318"/>
<comment type="caution">
    <text evidence="2">The sequence shown here is derived from an EMBL/GenBank/DDBJ whole genome shotgun (WGS) entry which is preliminary data.</text>
</comment>
<dbReference type="Gene3D" id="3.20.20.80">
    <property type="entry name" value="Glycosidases"/>
    <property type="match status" value="1"/>
</dbReference>
<dbReference type="GeneID" id="70183669"/>
<dbReference type="Proteomes" id="UP000756346">
    <property type="component" value="Unassembled WGS sequence"/>
</dbReference>
<accession>A0A9P8Y318</accession>
<dbReference type="PANTHER" id="PTHR31263">
    <property type="entry name" value="CELLULASE FAMILY PROTEIN (AFU_ORTHOLOGUE AFUA_5G14560)"/>
    <property type="match status" value="1"/>
</dbReference>
<organism evidence="2 3">
    <name type="scientific">Microdochium trichocladiopsis</name>
    <dbReference type="NCBI Taxonomy" id="1682393"/>
    <lineage>
        <taxon>Eukaryota</taxon>
        <taxon>Fungi</taxon>
        <taxon>Dikarya</taxon>
        <taxon>Ascomycota</taxon>
        <taxon>Pezizomycotina</taxon>
        <taxon>Sordariomycetes</taxon>
        <taxon>Xylariomycetidae</taxon>
        <taxon>Xylariales</taxon>
        <taxon>Microdochiaceae</taxon>
        <taxon>Microdochium</taxon>
    </lineage>
</organism>
<feature type="signal peptide" evidence="1">
    <location>
        <begin position="1"/>
        <end position="27"/>
    </location>
</feature>
<evidence type="ECO:0000256" key="1">
    <source>
        <dbReference type="SAM" id="SignalP"/>
    </source>
</evidence>
<keyword evidence="2" id="KW-0378">Hydrolase</keyword>
<sequence length="444" mass="48795">MFTTMRQLFFLSLLGLSSTWLWSLAGAAPLDGLTSSPDASGAAAAAAWPYGPFTTSGRDIKNANNETIVFAGTNWPGHGEVMIPEGLQYQSIETIVTKIRSIGMNAVRLTYAIQLVDEIYANNGADITVKAAFAQGLGSVNGSAVYAQFLAKNPQFNDQTTRLQVYDAVAAELARQKVYIDLDNHMSRGAWCCSDTDGNAWPGDVDFNEQNWYRGINYMANHARNWPAVVTMSMRNEFRTPNASPELAATKYNWAEWYRFEKIAAAQIHAGNPDVLIVLSGLNYDTYLTPLVQGTAFTPGTETFNPTGDFAGFSEKLVLELHNYETGATSCSGLQSSMSSKGYQAMHAEISTTKHVMPVLMTEFGFSQDATEWKKVYATCIADLLTKEKSGWFIWVLVGSYYIRSGTQDYDESWGLLTHDWSAWRSPSYLEGGLGPLIKATSSG</sequence>
<dbReference type="InterPro" id="IPR017853">
    <property type="entry name" value="GH"/>
</dbReference>
<evidence type="ECO:0000313" key="2">
    <source>
        <dbReference type="EMBL" id="KAH7028786.1"/>
    </source>
</evidence>
<keyword evidence="3" id="KW-1185">Reference proteome</keyword>
<dbReference type="SUPFAM" id="SSF51445">
    <property type="entry name" value="(Trans)glycosidases"/>
    <property type="match status" value="1"/>
</dbReference>
<dbReference type="EMBL" id="JAGTJQ010000006">
    <property type="protein sequence ID" value="KAH7028786.1"/>
    <property type="molecule type" value="Genomic_DNA"/>
</dbReference>
<proteinExistence type="predicted"/>
<feature type="chain" id="PRO_5040342937" evidence="1">
    <location>
        <begin position="28"/>
        <end position="444"/>
    </location>
</feature>
<name>A0A9P8Y318_9PEZI</name>
<dbReference type="OrthoDB" id="442731at2759"/>
<dbReference type="RefSeq" id="XP_046011074.1">
    <property type="nucleotide sequence ID" value="XM_046154123.1"/>
</dbReference>
<keyword evidence="1" id="KW-0732">Signal</keyword>
<gene>
    <name evidence="2" type="ORF">B0I36DRAFT_324570</name>
</gene>